<comment type="caution">
    <text evidence="3">The sequence shown here is derived from an EMBL/GenBank/DDBJ whole genome shotgun (WGS) entry which is preliminary data.</text>
</comment>
<dbReference type="Gene3D" id="3.40.50.1240">
    <property type="entry name" value="Phosphoglycerate mutase-like"/>
    <property type="match status" value="1"/>
</dbReference>
<evidence type="ECO:0008006" key="5">
    <source>
        <dbReference type="Google" id="ProtNLM"/>
    </source>
</evidence>
<evidence type="ECO:0000313" key="3">
    <source>
        <dbReference type="EMBL" id="KAJ1648581.1"/>
    </source>
</evidence>
<evidence type="ECO:0000256" key="2">
    <source>
        <dbReference type="ARBA" id="ARBA00022801"/>
    </source>
</evidence>
<evidence type="ECO:0000256" key="1">
    <source>
        <dbReference type="ARBA" id="ARBA00005375"/>
    </source>
</evidence>
<accession>A0A9W7XSD9</accession>
<sequence length="563" mass="63732">MTPSQITAPALDPPPFSQAAPLPKLTPEYMEKMYPAYLELVQAQVFFRHGERTPAKMRLHNQQQAWPFCQRANFLHSEFMKAVNRFVPREETMPVPNPQMVGGKDSRYTEKTGTLKSGLEYEPAKWSVRLEPSNPDNSMVDLSDGKEGKAWDPKACEMGQLSDIGLDTLYRTGAFLRSLYIDKLGFVPSDPESASAHKNKGRLSDWLYIRSTDYSRVIQSTHALLVGMYPGHPRSAWNGDWTAFNADFLRLFPMHTRLHRHETMNGNFACYNFFKHFIDVTVDSDNSFKWINDVYRQTIGLQSIGQRAKEMMNKPHFGSNFHPIYDELVSLAAHGGKLPDDVSLDLMDSLGAVAYHQWARRVYFLQVQRLGFGRLVDDIVQTMAQAAALSDEQLADSSRRPVLGPQTRGDLVLAPGGIREPRKEEMPRVPRLALYGGHDVTLAPMSIIMGGQNHHRWLPFASTLTFELFKDKGSRNSSVQEEISDLPRPVTVPRDLKTKGYYVRVRFNDQVMQVPTCEVPGKHHPQMGSSMCTLAAFFEHLEPVIATEEQLKKECGTMPVAED</sequence>
<name>A0A9W7XSD9_9FUNG</name>
<dbReference type="Proteomes" id="UP001145021">
    <property type="component" value="Unassembled WGS sequence"/>
</dbReference>
<evidence type="ECO:0000313" key="4">
    <source>
        <dbReference type="Proteomes" id="UP001145021"/>
    </source>
</evidence>
<dbReference type="Pfam" id="PF00328">
    <property type="entry name" value="His_Phos_2"/>
    <property type="match status" value="1"/>
</dbReference>
<dbReference type="CDD" id="cd07061">
    <property type="entry name" value="HP_HAP_like"/>
    <property type="match status" value="1"/>
</dbReference>
<comment type="similarity">
    <text evidence="1">Belongs to the histidine acid phosphatase family.</text>
</comment>
<dbReference type="PANTHER" id="PTHR11567:SF110">
    <property type="entry name" value="2-PHOSPHOXYLOSE PHOSPHATASE 1"/>
    <property type="match status" value="1"/>
</dbReference>
<keyword evidence="2" id="KW-0378">Hydrolase</keyword>
<dbReference type="GO" id="GO:0016791">
    <property type="term" value="F:phosphatase activity"/>
    <property type="evidence" value="ECO:0007669"/>
    <property type="project" value="TreeGrafter"/>
</dbReference>
<keyword evidence="4" id="KW-1185">Reference proteome</keyword>
<dbReference type="InterPro" id="IPR050645">
    <property type="entry name" value="Histidine_acid_phosphatase"/>
</dbReference>
<dbReference type="SUPFAM" id="SSF53254">
    <property type="entry name" value="Phosphoglycerate mutase-like"/>
    <property type="match status" value="1"/>
</dbReference>
<proteinExistence type="inferred from homology"/>
<dbReference type="InterPro" id="IPR029033">
    <property type="entry name" value="His_PPase_superfam"/>
</dbReference>
<dbReference type="PANTHER" id="PTHR11567">
    <property type="entry name" value="ACID PHOSPHATASE-RELATED"/>
    <property type="match status" value="1"/>
</dbReference>
<protein>
    <recommendedName>
        <fullName evidence="5">Phosphoglycerate mutase-like protein</fullName>
    </recommendedName>
</protein>
<dbReference type="AlphaFoldDB" id="A0A9W7XSD9"/>
<dbReference type="InterPro" id="IPR000560">
    <property type="entry name" value="His_Pase_clade-2"/>
</dbReference>
<gene>
    <name evidence="3" type="ORF">LPJ64_000162</name>
</gene>
<organism evidence="3 4">
    <name type="scientific">Coemansia asiatica</name>
    <dbReference type="NCBI Taxonomy" id="1052880"/>
    <lineage>
        <taxon>Eukaryota</taxon>
        <taxon>Fungi</taxon>
        <taxon>Fungi incertae sedis</taxon>
        <taxon>Zoopagomycota</taxon>
        <taxon>Kickxellomycotina</taxon>
        <taxon>Kickxellomycetes</taxon>
        <taxon>Kickxellales</taxon>
        <taxon>Kickxellaceae</taxon>
        <taxon>Coemansia</taxon>
    </lineage>
</organism>
<dbReference type="EMBL" id="JANBOH010000003">
    <property type="protein sequence ID" value="KAJ1648581.1"/>
    <property type="molecule type" value="Genomic_DNA"/>
</dbReference>
<reference evidence="3" key="1">
    <citation type="submission" date="2022-07" db="EMBL/GenBank/DDBJ databases">
        <title>Phylogenomic reconstructions and comparative analyses of Kickxellomycotina fungi.</title>
        <authorList>
            <person name="Reynolds N.K."/>
            <person name="Stajich J.E."/>
            <person name="Barry K."/>
            <person name="Grigoriev I.V."/>
            <person name="Crous P."/>
            <person name="Smith M.E."/>
        </authorList>
    </citation>
    <scope>NUCLEOTIDE SEQUENCE</scope>
    <source>
        <strain evidence="3">NBRC 105413</strain>
    </source>
</reference>